<sequence>MKAIDMDVIMNDTEPIIQFYCNYTRGSEPPVFVGAMKSEPYHIAIPMTIFYCLLFIFGVLLNGVSLLTLLMDTRMKASAIQLYLLNLVISDIMQLLTIPITLYRYYWEIYPWRLGGALCKAYFMARQIYCATTSWIILGFTMERYIAICHTMWSVSSLQKSHLPYLLALVWLFSLASAVPFALVYSHDRACIMDYTAHSLDKLFKASTMCEMTEAKPYLLYKTAILLRAILCFLVPLICILVLYILIISHLRQNCHQRQAMGLTRTMAMENNVPCHQNGKLLCQEKRALRLMGAVVVAFFLCNFPDIASSLMQAYHSVWSTHLLNIYTVVKTYFSVPLWYVNSALDPVLFCISSKTFRRACWMTLRSLKPRCPRMLQSNRHALVTSHLSQTSRSASCREASELRIRQLEAENTQFIALHSCRM</sequence>
<comment type="subcellular location">
    <subcellularLocation>
        <location evidence="1">Membrane</location>
        <topology evidence="1">Multi-pass membrane protein</topology>
    </subcellularLocation>
</comment>
<feature type="transmembrane region" description="Helical" evidence="9">
    <location>
        <begin position="82"/>
        <end position="103"/>
    </location>
</feature>
<reference evidence="11" key="1">
    <citation type="submission" date="2020-10" db="EMBL/GenBank/DDBJ databases">
        <title>Chromosome-scale genome assembly of the Allis shad, Alosa alosa.</title>
        <authorList>
            <person name="Margot Z."/>
            <person name="Christophe K."/>
            <person name="Cabau C."/>
            <person name="Louis A."/>
            <person name="Berthelot C."/>
            <person name="Parey E."/>
            <person name="Roest Crollius H."/>
            <person name="Montfort J."/>
            <person name="Robinson-Rechavi M."/>
            <person name="Bucao C."/>
            <person name="Bouchez O."/>
            <person name="Gislard M."/>
            <person name="Lluch J."/>
            <person name="Milhes M."/>
            <person name="Lampietro C."/>
            <person name="Lopez Roques C."/>
            <person name="Donnadieu C."/>
            <person name="Braasch I."/>
            <person name="Desvignes T."/>
            <person name="Postlethwait J."/>
            <person name="Bobe J."/>
            <person name="Guiguen Y."/>
        </authorList>
    </citation>
    <scope>NUCLEOTIDE SEQUENCE</scope>
    <source>
        <strain evidence="11">M-15738</strain>
        <tissue evidence="11">Blood</tissue>
    </source>
</reference>
<dbReference type="PRINTS" id="PR00237">
    <property type="entry name" value="GPCRRHODOPSN"/>
</dbReference>
<evidence type="ECO:0000256" key="8">
    <source>
        <dbReference type="RuleBase" id="RU000688"/>
    </source>
</evidence>
<evidence type="ECO:0000256" key="4">
    <source>
        <dbReference type="ARBA" id="ARBA00023040"/>
    </source>
</evidence>
<accession>A0AAV6FVZ3</accession>
<keyword evidence="5 9" id="KW-0472">Membrane</keyword>
<keyword evidence="3 9" id="KW-1133">Transmembrane helix</keyword>
<proteinExistence type="inferred from homology"/>
<feature type="transmembrane region" description="Helical" evidence="9">
    <location>
        <begin position="332"/>
        <end position="352"/>
    </location>
</feature>
<dbReference type="GO" id="GO:0004930">
    <property type="term" value="F:G protein-coupled receptor activity"/>
    <property type="evidence" value="ECO:0007669"/>
    <property type="project" value="UniProtKB-KW"/>
</dbReference>
<dbReference type="PROSITE" id="PS00237">
    <property type="entry name" value="G_PROTEIN_RECEP_F1_1"/>
    <property type="match status" value="1"/>
</dbReference>
<dbReference type="InterPro" id="IPR017452">
    <property type="entry name" value="GPCR_Rhodpsn_7TM"/>
</dbReference>
<dbReference type="GO" id="GO:0005886">
    <property type="term" value="C:plasma membrane"/>
    <property type="evidence" value="ECO:0007669"/>
    <property type="project" value="TreeGrafter"/>
</dbReference>
<evidence type="ECO:0000256" key="3">
    <source>
        <dbReference type="ARBA" id="ARBA00022989"/>
    </source>
</evidence>
<evidence type="ECO:0000256" key="6">
    <source>
        <dbReference type="ARBA" id="ARBA00023170"/>
    </source>
</evidence>
<feature type="transmembrane region" description="Helical" evidence="9">
    <location>
        <begin position="288"/>
        <end position="312"/>
    </location>
</feature>
<dbReference type="SUPFAM" id="SSF81321">
    <property type="entry name" value="Family A G protein-coupled receptor-like"/>
    <property type="match status" value="1"/>
</dbReference>
<evidence type="ECO:0000256" key="7">
    <source>
        <dbReference type="ARBA" id="ARBA00023224"/>
    </source>
</evidence>
<feature type="transmembrane region" description="Helical" evidence="9">
    <location>
        <begin position="163"/>
        <end position="185"/>
    </location>
</feature>
<dbReference type="PANTHER" id="PTHR24243:SF207">
    <property type="entry name" value="PYROKININ-1 RECEPTOR-LIKE"/>
    <property type="match status" value="1"/>
</dbReference>
<feature type="domain" description="G-protein coupled receptors family 1 profile" evidence="10">
    <location>
        <begin position="61"/>
        <end position="350"/>
    </location>
</feature>
<dbReference type="InterPro" id="IPR000276">
    <property type="entry name" value="GPCR_Rhodpsn"/>
</dbReference>
<organism evidence="11 12">
    <name type="scientific">Alosa alosa</name>
    <name type="common">allis shad</name>
    <dbReference type="NCBI Taxonomy" id="278164"/>
    <lineage>
        <taxon>Eukaryota</taxon>
        <taxon>Metazoa</taxon>
        <taxon>Chordata</taxon>
        <taxon>Craniata</taxon>
        <taxon>Vertebrata</taxon>
        <taxon>Euteleostomi</taxon>
        <taxon>Actinopterygii</taxon>
        <taxon>Neopterygii</taxon>
        <taxon>Teleostei</taxon>
        <taxon>Clupei</taxon>
        <taxon>Clupeiformes</taxon>
        <taxon>Clupeoidei</taxon>
        <taxon>Clupeidae</taxon>
        <taxon>Alosa</taxon>
    </lineage>
</organism>
<dbReference type="PANTHER" id="PTHR24243">
    <property type="entry name" value="G-PROTEIN COUPLED RECEPTOR"/>
    <property type="match status" value="1"/>
</dbReference>
<feature type="transmembrane region" description="Helical" evidence="9">
    <location>
        <begin position="123"/>
        <end position="142"/>
    </location>
</feature>
<protein>
    <recommendedName>
        <fullName evidence="10">G-protein coupled receptors family 1 profile domain-containing protein</fullName>
    </recommendedName>
</protein>
<comment type="similarity">
    <text evidence="8">Belongs to the G-protein coupled receptor 1 family.</text>
</comment>
<comment type="caution">
    <text evidence="11">The sequence shown here is derived from an EMBL/GenBank/DDBJ whole genome shotgun (WGS) entry which is preliminary data.</text>
</comment>
<gene>
    <name evidence="11" type="ORF">AALO_G00238910</name>
</gene>
<dbReference type="PROSITE" id="PS50262">
    <property type="entry name" value="G_PROTEIN_RECEP_F1_2"/>
    <property type="match status" value="1"/>
</dbReference>
<evidence type="ECO:0000256" key="1">
    <source>
        <dbReference type="ARBA" id="ARBA00004141"/>
    </source>
</evidence>
<evidence type="ECO:0000313" key="12">
    <source>
        <dbReference type="Proteomes" id="UP000823561"/>
    </source>
</evidence>
<evidence type="ECO:0000259" key="10">
    <source>
        <dbReference type="PROSITE" id="PS50262"/>
    </source>
</evidence>
<evidence type="ECO:0000256" key="9">
    <source>
        <dbReference type="SAM" id="Phobius"/>
    </source>
</evidence>
<dbReference type="Pfam" id="PF00001">
    <property type="entry name" value="7tm_1"/>
    <property type="match status" value="1"/>
</dbReference>
<dbReference type="Proteomes" id="UP000823561">
    <property type="component" value="Chromosome 18"/>
</dbReference>
<keyword evidence="12" id="KW-1185">Reference proteome</keyword>
<keyword evidence="7 8" id="KW-0807">Transducer</keyword>
<feature type="transmembrane region" description="Helical" evidence="9">
    <location>
        <begin position="225"/>
        <end position="248"/>
    </location>
</feature>
<keyword evidence="2 8" id="KW-0812">Transmembrane</keyword>
<keyword evidence="4 8" id="KW-0297">G-protein coupled receptor</keyword>
<dbReference type="Gene3D" id="1.20.1070.10">
    <property type="entry name" value="Rhodopsin 7-helix transmembrane proteins"/>
    <property type="match status" value="1"/>
</dbReference>
<evidence type="ECO:0000256" key="5">
    <source>
        <dbReference type="ARBA" id="ARBA00023136"/>
    </source>
</evidence>
<dbReference type="AlphaFoldDB" id="A0AAV6FVZ3"/>
<name>A0AAV6FVZ3_9TELE</name>
<dbReference type="EMBL" id="JADWDJ010000018">
    <property type="protein sequence ID" value="KAG5267019.1"/>
    <property type="molecule type" value="Genomic_DNA"/>
</dbReference>
<keyword evidence="6 8" id="KW-0675">Receptor</keyword>
<feature type="transmembrane region" description="Helical" evidence="9">
    <location>
        <begin position="43"/>
        <end position="70"/>
    </location>
</feature>
<evidence type="ECO:0000256" key="2">
    <source>
        <dbReference type="ARBA" id="ARBA00022692"/>
    </source>
</evidence>
<evidence type="ECO:0000313" key="11">
    <source>
        <dbReference type="EMBL" id="KAG5267019.1"/>
    </source>
</evidence>